<dbReference type="eggNOG" id="arCOG09270">
    <property type="taxonomic scope" value="Archaea"/>
</dbReference>
<evidence type="ECO:0000313" key="2">
    <source>
        <dbReference type="Proteomes" id="UP000011566"/>
    </source>
</evidence>
<dbReference type="PATRIC" id="fig|1132509.6.peg.3141"/>
<dbReference type="Proteomes" id="UP000011566">
    <property type="component" value="Unassembled WGS sequence"/>
</dbReference>
<dbReference type="EMBL" id="AOMB01000037">
    <property type="protein sequence ID" value="EMA36887.1"/>
    <property type="molecule type" value="Genomic_DNA"/>
</dbReference>
<gene>
    <name evidence="1" type="ORF">C447_13517</name>
</gene>
<name>M0LTK4_9EURY</name>
<reference evidence="1 2" key="1">
    <citation type="journal article" date="2014" name="PLoS Genet.">
        <title>Phylogenetically driven sequencing of extremely halophilic archaea reveals strategies for static and dynamic osmo-response.</title>
        <authorList>
            <person name="Becker E.A."/>
            <person name="Seitzer P.M."/>
            <person name="Tritt A."/>
            <person name="Larsen D."/>
            <person name="Krusor M."/>
            <person name="Yao A.I."/>
            <person name="Wu D."/>
            <person name="Madern D."/>
            <person name="Eisen J.A."/>
            <person name="Darling A.E."/>
            <person name="Facciotti M.T."/>
        </authorList>
    </citation>
    <scope>NUCLEOTIDE SEQUENCE [LARGE SCALE GENOMIC DNA]</scope>
    <source>
        <strain evidence="1 2">100A6</strain>
    </source>
</reference>
<comment type="caution">
    <text evidence="1">The sequence shown here is derived from an EMBL/GenBank/DDBJ whole genome shotgun (WGS) entry which is preliminary data.</text>
</comment>
<evidence type="ECO:0008006" key="3">
    <source>
        <dbReference type="Google" id="ProtNLM"/>
    </source>
</evidence>
<sequence>MSTRSASRQSRCLKCGFEADSGSDEWNRVDAPPFRSLTQCPECGSTDVLSRS</sequence>
<accession>M0LTK4</accession>
<keyword evidence="2" id="KW-1185">Reference proteome</keyword>
<evidence type="ECO:0000313" key="1">
    <source>
        <dbReference type="EMBL" id="EMA36887.1"/>
    </source>
</evidence>
<protein>
    <recommendedName>
        <fullName evidence="3">Small CPxCG-related zinc finger protein</fullName>
    </recommendedName>
</protein>
<organism evidence="1 2">
    <name type="scientific">Halococcus hamelinensis 100A6</name>
    <dbReference type="NCBI Taxonomy" id="1132509"/>
    <lineage>
        <taxon>Archaea</taxon>
        <taxon>Methanobacteriati</taxon>
        <taxon>Methanobacteriota</taxon>
        <taxon>Stenosarchaea group</taxon>
        <taxon>Halobacteria</taxon>
        <taxon>Halobacteriales</taxon>
        <taxon>Halococcaceae</taxon>
        <taxon>Halococcus</taxon>
    </lineage>
</organism>
<dbReference type="AlphaFoldDB" id="M0LTK4"/>
<proteinExistence type="predicted"/>